<reference evidence="1" key="1">
    <citation type="submission" date="2022-10" db="EMBL/GenBank/DDBJ databases">
        <title>The complete genomes of actinobacterial strains from the NBC collection.</title>
        <authorList>
            <person name="Joergensen T.S."/>
            <person name="Alvarez Arevalo M."/>
            <person name="Sterndorff E.B."/>
            <person name="Faurdal D."/>
            <person name="Vuksanovic O."/>
            <person name="Mourched A.-S."/>
            <person name="Charusanti P."/>
            <person name="Shaw S."/>
            <person name="Blin K."/>
            <person name="Weber T."/>
        </authorList>
    </citation>
    <scope>NUCLEOTIDE SEQUENCE</scope>
    <source>
        <strain evidence="1">NBC 01771</strain>
    </source>
</reference>
<protein>
    <submittedName>
        <fullName evidence="1">Uncharacterized protein</fullName>
    </submittedName>
</protein>
<keyword evidence="1" id="KW-0614">Plasmid</keyword>
<evidence type="ECO:0000313" key="2">
    <source>
        <dbReference type="Proteomes" id="UP001348369"/>
    </source>
</evidence>
<organism evidence="1 2">
    <name type="scientific">Streptomyces scopuliridis</name>
    <dbReference type="NCBI Taxonomy" id="452529"/>
    <lineage>
        <taxon>Bacteria</taxon>
        <taxon>Bacillati</taxon>
        <taxon>Actinomycetota</taxon>
        <taxon>Actinomycetes</taxon>
        <taxon>Kitasatosporales</taxon>
        <taxon>Streptomycetaceae</taxon>
        <taxon>Streptomyces</taxon>
    </lineage>
</organism>
<dbReference type="EMBL" id="CP109110">
    <property type="protein sequence ID" value="WSC03529.1"/>
    <property type="molecule type" value="Genomic_DNA"/>
</dbReference>
<accession>A0ACD4ZZ49</accession>
<dbReference type="Proteomes" id="UP001348369">
    <property type="component" value="Plasmid unnamed1"/>
</dbReference>
<gene>
    <name evidence="1" type="ORF">OG835_42355</name>
</gene>
<geneLocation type="plasmid" evidence="1 2">
    <name>unnamed1</name>
</geneLocation>
<evidence type="ECO:0000313" key="1">
    <source>
        <dbReference type="EMBL" id="WSC03529.1"/>
    </source>
</evidence>
<sequence>MRSSKAPTRGGIIKDSDFDPICRQFGRIAKDAGEYFPIPDARADAQWKKHNALMQKAAKSCSHSFDHGDEQEFNKSMDDFDKTAVFIDAMGRRFDEIRAAAP</sequence>
<proteinExistence type="predicted"/>
<name>A0ACD4ZZ49_9ACTN</name>
<keyword evidence="2" id="KW-1185">Reference proteome</keyword>